<comment type="caution">
    <text evidence="1">The sequence shown here is derived from an EMBL/GenBank/DDBJ whole genome shotgun (WGS) entry which is preliminary data.</text>
</comment>
<dbReference type="Proteomes" id="UP001157502">
    <property type="component" value="Chromosome 1"/>
</dbReference>
<evidence type="ECO:0000313" key="2">
    <source>
        <dbReference type="Proteomes" id="UP001157502"/>
    </source>
</evidence>
<gene>
    <name evidence="1" type="ORF">DPEC_G00001130</name>
</gene>
<evidence type="ECO:0000313" key="1">
    <source>
        <dbReference type="EMBL" id="KAJ8015881.1"/>
    </source>
</evidence>
<reference evidence="1" key="1">
    <citation type="submission" date="2021-05" db="EMBL/GenBank/DDBJ databases">
        <authorList>
            <person name="Pan Q."/>
            <person name="Jouanno E."/>
            <person name="Zahm M."/>
            <person name="Klopp C."/>
            <person name="Cabau C."/>
            <person name="Louis A."/>
            <person name="Berthelot C."/>
            <person name="Parey E."/>
            <person name="Roest Crollius H."/>
            <person name="Montfort J."/>
            <person name="Robinson-Rechavi M."/>
            <person name="Bouchez O."/>
            <person name="Lampietro C."/>
            <person name="Lopez Roques C."/>
            <person name="Donnadieu C."/>
            <person name="Postlethwait J."/>
            <person name="Bobe J."/>
            <person name="Dillon D."/>
            <person name="Chandos A."/>
            <person name="von Hippel F."/>
            <person name="Guiguen Y."/>
        </authorList>
    </citation>
    <scope>NUCLEOTIDE SEQUENCE</scope>
    <source>
        <strain evidence="1">YG-Jan2019</strain>
    </source>
</reference>
<organism evidence="1 2">
    <name type="scientific">Dallia pectoralis</name>
    <name type="common">Alaska blackfish</name>
    <dbReference type="NCBI Taxonomy" id="75939"/>
    <lineage>
        <taxon>Eukaryota</taxon>
        <taxon>Metazoa</taxon>
        <taxon>Chordata</taxon>
        <taxon>Craniata</taxon>
        <taxon>Vertebrata</taxon>
        <taxon>Euteleostomi</taxon>
        <taxon>Actinopterygii</taxon>
        <taxon>Neopterygii</taxon>
        <taxon>Teleostei</taxon>
        <taxon>Protacanthopterygii</taxon>
        <taxon>Esociformes</taxon>
        <taxon>Umbridae</taxon>
        <taxon>Dallia</taxon>
    </lineage>
</organism>
<name>A0ACC2HIQ2_DALPE</name>
<accession>A0ACC2HIQ2</accession>
<sequence>MPSTSSSFTNRIPLSGTRTVSFPVSLLLDSNMTTYNRCRALKRRRLEVPLSNSPDDLRSHIKDAFPQLGNTPFELCRDNFACAEAQFLPCQKLLNTDPEQQSLSCQEFL</sequence>
<protein>
    <submittedName>
        <fullName evidence="1">Uncharacterized protein</fullName>
    </submittedName>
</protein>
<dbReference type="EMBL" id="CM055728">
    <property type="protein sequence ID" value="KAJ8015881.1"/>
    <property type="molecule type" value="Genomic_DNA"/>
</dbReference>
<keyword evidence="2" id="KW-1185">Reference proteome</keyword>
<proteinExistence type="predicted"/>